<accession>A0A098B086</accession>
<dbReference type="GO" id="GO:0006310">
    <property type="term" value="P:DNA recombination"/>
    <property type="evidence" value="ECO:0007669"/>
    <property type="project" value="InterPro"/>
</dbReference>
<organism evidence="1">
    <name type="scientific">Desulfitobacterium hafniense</name>
    <name type="common">Desulfitobacterium frappieri</name>
    <dbReference type="NCBI Taxonomy" id="49338"/>
    <lineage>
        <taxon>Bacteria</taxon>
        <taxon>Bacillati</taxon>
        <taxon>Bacillota</taxon>
        <taxon>Clostridia</taxon>
        <taxon>Eubacteriales</taxon>
        <taxon>Desulfitobacteriaceae</taxon>
        <taxon>Desulfitobacterium</taxon>
    </lineage>
</organism>
<sequence>MTEISFTVPGKPMGKQRARLGKGRTYTPRETVNYETLVKQIYIMQHFAKQLEGPIEGEITAYYPIPQSAGKKKREQMLAGMIRPTTKPDWDNIGKIVCDSLNGLAYRDDAYIVECVVRKFYSDSPRVEVRLWEAGRNG</sequence>
<dbReference type="EMBL" id="LK996017">
    <property type="protein sequence ID" value="CDX01276.1"/>
    <property type="molecule type" value="Genomic_DNA"/>
</dbReference>
<dbReference type="Pfam" id="PF05866">
    <property type="entry name" value="RusA"/>
    <property type="match status" value="1"/>
</dbReference>
<dbReference type="PATRIC" id="fig|49338.4.peg.1498"/>
<reference evidence="1" key="1">
    <citation type="submission" date="2014-07" db="EMBL/GenBank/DDBJ databases">
        <authorList>
            <person name="Hornung V.Bastian."/>
        </authorList>
    </citation>
    <scope>NUCLEOTIDE SEQUENCE</scope>
    <source>
        <strain evidence="1">PCE-S</strain>
    </source>
</reference>
<dbReference type="AlphaFoldDB" id="A0A098B086"/>
<protein>
    <submittedName>
        <fullName evidence="1">Endodeoxyribonuclease RusA</fullName>
    </submittedName>
</protein>
<dbReference type="SUPFAM" id="SSF103084">
    <property type="entry name" value="Holliday junction resolvase RusA"/>
    <property type="match status" value="1"/>
</dbReference>
<dbReference type="GO" id="GO:0000287">
    <property type="term" value="F:magnesium ion binding"/>
    <property type="evidence" value="ECO:0007669"/>
    <property type="project" value="InterPro"/>
</dbReference>
<dbReference type="InterPro" id="IPR036614">
    <property type="entry name" value="RusA-like_sf"/>
</dbReference>
<gene>
    <name evidence="1" type="ORF">DPCES_1389</name>
</gene>
<name>A0A098B086_DESHA</name>
<proteinExistence type="predicted"/>
<dbReference type="InterPro" id="IPR008822">
    <property type="entry name" value="Endonuclease_RusA-like"/>
</dbReference>
<dbReference type="Gene3D" id="3.30.1330.70">
    <property type="entry name" value="Holliday junction resolvase RusA"/>
    <property type="match status" value="1"/>
</dbReference>
<evidence type="ECO:0000313" key="1">
    <source>
        <dbReference type="EMBL" id="CDX01276.1"/>
    </source>
</evidence>
<dbReference type="GO" id="GO:0006281">
    <property type="term" value="P:DNA repair"/>
    <property type="evidence" value="ECO:0007669"/>
    <property type="project" value="InterPro"/>
</dbReference>